<evidence type="ECO:0000256" key="3">
    <source>
        <dbReference type="ARBA" id="ARBA00022723"/>
    </source>
</evidence>
<dbReference type="FunFam" id="2.60.120.330:FF:000014">
    <property type="entry name" value="Gibberellin 2-beta-dioxygenase 1"/>
    <property type="match status" value="1"/>
</dbReference>
<keyword evidence="6 12" id="KW-0408">Iron</keyword>
<dbReference type="Pfam" id="PF03171">
    <property type="entry name" value="2OG-FeII_Oxy"/>
    <property type="match status" value="1"/>
</dbReference>
<evidence type="ECO:0000256" key="4">
    <source>
        <dbReference type="ARBA" id="ARBA00022964"/>
    </source>
</evidence>
<organism evidence="15 16">
    <name type="scientific">Cuscuta campestris</name>
    <dbReference type="NCBI Taxonomy" id="132261"/>
    <lineage>
        <taxon>Eukaryota</taxon>
        <taxon>Viridiplantae</taxon>
        <taxon>Streptophyta</taxon>
        <taxon>Embryophyta</taxon>
        <taxon>Tracheophyta</taxon>
        <taxon>Spermatophyta</taxon>
        <taxon>Magnoliopsida</taxon>
        <taxon>eudicotyledons</taxon>
        <taxon>Gunneridae</taxon>
        <taxon>Pentapetalae</taxon>
        <taxon>asterids</taxon>
        <taxon>lamiids</taxon>
        <taxon>Solanales</taxon>
        <taxon>Convolvulaceae</taxon>
        <taxon>Cuscuteae</taxon>
        <taxon>Cuscuta</taxon>
        <taxon>Cuscuta subgen. Grammica</taxon>
        <taxon>Cuscuta sect. Cleistogrammica</taxon>
    </lineage>
</organism>
<dbReference type="Proteomes" id="UP000595140">
    <property type="component" value="Unassembled WGS sequence"/>
</dbReference>
<dbReference type="GO" id="GO:0045543">
    <property type="term" value="F:gibberellin 2-beta-dioxygenase activity"/>
    <property type="evidence" value="ECO:0007669"/>
    <property type="project" value="UniProtKB-EC"/>
</dbReference>
<dbReference type="Gene3D" id="2.60.120.330">
    <property type="entry name" value="B-lactam Antibiotic, Isopenicillin N Synthase, Chain"/>
    <property type="match status" value="1"/>
</dbReference>
<evidence type="ECO:0000256" key="1">
    <source>
        <dbReference type="ARBA" id="ARBA00004918"/>
    </source>
</evidence>
<dbReference type="InterPro" id="IPR044861">
    <property type="entry name" value="IPNS-like_FE2OG_OXY"/>
</dbReference>
<comment type="catalytic activity">
    <reaction evidence="8">
        <text>(E)-feruloyl-CoA + 2-oxoglutarate + O2 = (E)-6-hydroxyferuloyl-CoA + succinate + CO2</text>
        <dbReference type="Rhea" id="RHEA:57856"/>
        <dbReference type="ChEBI" id="CHEBI:15379"/>
        <dbReference type="ChEBI" id="CHEBI:16526"/>
        <dbReference type="ChEBI" id="CHEBI:16810"/>
        <dbReference type="ChEBI" id="CHEBI:30031"/>
        <dbReference type="ChEBI" id="CHEBI:87305"/>
        <dbReference type="ChEBI" id="CHEBI:142390"/>
        <dbReference type="EC" id="1.14.11.61"/>
    </reaction>
</comment>
<proteinExistence type="inferred from homology"/>
<dbReference type="PRINTS" id="PR00682">
    <property type="entry name" value="IPNSYNTHASE"/>
</dbReference>
<dbReference type="OrthoDB" id="288590at2759"/>
<comment type="pathway">
    <text evidence="1">Phenylpropanoid metabolism.</text>
</comment>
<evidence type="ECO:0000256" key="10">
    <source>
        <dbReference type="ARBA" id="ARBA00055835"/>
    </source>
</evidence>
<evidence type="ECO:0000256" key="8">
    <source>
        <dbReference type="ARBA" id="ARBA00048503"/>
    </source>
</evidence>
<comment type="similarity">
    <text evidence="11">Belongs to the iron/ascorbate-dependent oxidoreductase family. GA2OX subfamily.</text>
</comment>
<dbReference type="GO" id="GO:0009805">
    <property type="term" value="P:coumarin biosynthetic process"/>
    <property type="evidence" value="ECO:0007669"/>
    <property type="project" value="UniProtKB-ARBA"/>
</dbReference>
<dbReference type="InterPro" id="IPR050231">
    <property type="entry name" value="Iron_ascorbate_oxido_reductase"/>
</dbReference>
<dbReference type="AlphaFoldDB" id="A0A484KAF6"/>
<comment type="catalytic activity">
    <reaction evidence="9">
        <text>gibberellin A1 + 2-oxoglutarate + O2 = gibberellin A8 + succinate + CO2</text>
        <dbReference type="Rhea" id="RHEA:15005"/>
        <dbReference type="ChEBI" id="CHEBI:15379"/>
        <dbReference type="ChEBI" id="CHEBI:16526"/>
        <dbReference type="ChEBI" id="CHEBI:16810"/>
        <dbReference type="ChEBI" id="CHEBI:30031"/>
        <dbReference type="ChEBI" id="CHEBI:58524"/>
        <dbReference type="ChEBI" id="CHEBI:58594"/>
        <dbReference type="EC" id="1.14.11.13"/>
    </reaction>
</comment>
<accession>A0A484KAF6</accession>
<dbReference type="PROSITE" id="PS51471">
    <property type="entry name" value="FE2OG_OXY"/>
    <property type="match status" value="1"/>
</dbReference>
<dbReference type="InterPro" id="IPR026992">
    <property type="entry name" value="DIOX_N"/>
</dbReference>
<evidence type="ECO:0000256" key="9">
    <source>
        <dbReference type="ARBA" id="ARBA00052204"/>
    </source>
</evidence>
<evidence type="ECO:0000256" key="5">
    <source>
        <dbReference type="ARBA" id="ARBA00023002"/>
    </source>
</evidence>
<evidence type="ECO:0000256" key="12">
    <source>
        <dbReference type="RuleBase" id="RU003682"/>
    </source>
</evidence>
<keyword evidence="5 12" id="KW-0560">Oxidoreductase</keyword>
<evidence type="ECO:0000259" key="14">
    <source>
        <dbReference type="PROSITE" id="PS51471"/>
    </source>
</evidence>
<dbReference type="GO" id="GO:0002238">
    <property type="term" value="P:response to molecule of fungal origin"/>
    <property type="evidence" value="ECO:0007669"/>
    <property type="project" value="UniProtKB-ARBA"/>
</dbReference>
<dbReference type="Pfam" id="PF14226">
    <property type="entry name" value="DIOX_N"/>
    <property type="match status" value="1"/>
</dbReference>
<dbReference type="GO" id="GO:0046872">
    <property type="term" value="F:metal ion binding"/>
    <property type="evidence" value="ECO:0007669"/>
    <property type="project" value="UniProtKB-KW"/>
</dbReference>
<dbReference type="SUPFAM" id="SSF51197">
    <property type="entry name" value="Clavaminate synthase-like"/>
    <property type="match status" value="1"/>
</dbReference>
<evidence type="ECO:0000256" key="7">
    <source>
        <dbReference type="ARBA" id="ARBA00037909"/>
    </source>
</evidence>
<gene>
    <name evidence="15" type="ORF">CCAM_LOCUS572</name>
</gene>
<feature type="region of interest" description="Disordered" evidence="13">
    <location>
        <begin position="1"/>
        <end position="31"/>
    </location>
</feature>
<comment type="pathway">
    <text evidence="7">Plant hormone biosynthesis; gibberellin biosynthesis.</text>
</comment>
<comment type="pathway">
    <text evidence="2">Hormone biosynthesis.</text>
</comment>
<protein>
    <recommendedName>
        <fullName evidence="14">Fe2OG dioxygenase domain-containing protein</fullName>
    </recommendedName>
</protein>
<keyword evidence="3 12" id="KW-0479">Metal-binding</keyword>
<feature type="domain" description="Fe2OG dioxygenase" evidence="14">
    <location>
        <begin position="244"/>
        <end position="362"/>
    </location>
</feature>
<keyword evidence="4" id="KW-0223">Dioxygenase</keyword>
<reference evidence="15 16" key="1">
    <citation type="submission" date="2018-04" db="EMBL/GenBank/DDBJ databases">
        <authorList>
            <person name="Vogel A."/>
        </authorList>
    </citation>
    <scope>NUCLEOTIDE SEQUENCE [LARGE SCALE GENOMIC DNA]</scope>
</reference>
<sequence length="410" mass="45690">MNNPPKLGGRRSGGDDQVGDLIGHRREDPSLKQSIELKPFVVIGGRGDLGAGEKPMEIEPANKEQEETAPFFVIGLRKTQLKNPNNHISINDVIPVVDLMEPEEAKDLIVKACEEVGFFKVVNHGVPIEAIDKLEAEALRFFGLPQHEKDQVAPANPYGYGCKKIGNNGDVGLVEYLLLAANPELMVSQRSSIAIPGDSQLFWNAVSENVGAVREMACKVLEMIAQGLKMEEKNGLSKLISDEKSDSFFRLNHYPPCPKLDEVAHHRVGDEDDERKLRIGFGEHTDPQLISAIRSNDTTGLQICLRDGTWVSVPPDPSSFFINVGDVLQAMSNGRFRSVRHRVVVGDSWKEARVSMIYFGGPPLNEKIAPLPCFMALGEERLYHDFTWCQYKNSAYMTTLGENRLFHFQH</sequence>
<evidence type="ECO:0000256" key="2">
    <source>
        <dbReference type="ARBA" id="ARBA00004972"/>
    </source>
</evidence>
<evidence type="ECO:0000313" key="15">
    <source>
        <dbReference type="EMBL" id="VFQ58796.1"/>
    </source>
</evidence>
<evidence type="ECO:0000256" key="13">
    <source>
        <dbReference type="SAM" id="MobiDB-lite"/>
    </source>
</evidence>
<evidence type="ECO:0000256" key="11">
    <source>
        <dbReference type="ARBA" id="ARBA00061282"/>
    </source>
</evidence>
<dbReference type="PANTHER" id="PTHR47990">
    <property type="entry name" value="2-OXOGLUTARATE (2OG) AND FE(II)-DEPENDENT OXYGENASE SUPERFAMILY PROTEIN-RELATED"/>
    <property type="match status" value="1"/>
</dbReference>
<evidence type="ECO:0000313" key="16">
    <source>
        <dbReference type="Proteomes" id="UP000595140"/>
    </source>
</evidence>
<evidence type="ECO:0000256" key="6">
    <source>
        <dbReference type="ARBA" id="ARBA00023004"/>
    </source>
</evidence>
<dbReference type="InterPro" id="IPR027443">
    <property type="entry name" value="IPNS-like_sf"/>
</dbReference>
<dbReference type="EMBL" id="OOIL02000002">
    <property type="protein sequence ID" value="VFQ58796.1"/>
    <property type="molecule type" value="Genomic_DNA"/>
</dbReference>
<dbReference type="InterPro" id="IPR005123">
    <property type="entry name" value="Oxoglu/Fe-dep_dioxygenase_dom"/>
</dbReference>
<keyword evidence="16" id="KW-1185">Reference proteome</keyword>
<comment type="function">
    <text evidence="10">Catalyzes the 2-beta-hydroxylation of several biologically active gibberellins, leading to the homeostatic regulation of their endogenous level. Catabolism of gibberellins (GAs) plays a central role in plant development. Converts GA9/GA20 to GA51/GA29 and GA4/GA1 to GA34/GA8.</text>
</comment>
<name>A0A484KAF6_9ASTE</name>